<sequence>YVDGTLGTRANALGTRGNYSGQQRVIKCFSYQGECHMARQCLKPKSKRDATSFIDKVLLVEAQGNGKIMDKEELEFLADPGIAEAKAVLMANLFSYDSNVLSEISYSHNAINDMLNQSVQEMSYFEPSQFMEHPEDKIHNDSNIILYSKYLIET</sequence>
<dbReference type="AlphaFoldDB" id="A0A699UHS5"/>
<protein>
    <submittedName>
        <fullName evidence="1">Uncharacterized protein</fullName>
    </submittedName>
</protein>
<gene>
    <name evidence="1" type="ORF">Tci_894026</name>
</gene>
<reference evidence="1" key="1">
    <citation type="journal article" date="2019" name="Sci. Rep.">
        <title>Draft genome of Tanacetum cinerariifolium, the natural source of mosquito coil.</title>
        <authorList>
            <person name="Yamashiro T."/>
            <person name="Shiraishi A."/>
            <person name="Satake H."/>
            <person name="Nakayama K."/>
        </authorList>
    </citation>
    <scope>NUCLEOTIDE SEQUENCE</scope>
</reference>
<evidence type="ECO:0000313" key="1">
    <source>
        <dbReference type="EMBL" id="GFD22057.1"/>
    </source>
</evidence>
<comment type="caution">
    <text evidence="1">The sequence shown here is derived from an EMBL/GenBank/DDBJ whole genome shotgun (WGS) entry which is preliminary data.</text>
</comment>
<proteinExistence type="predicted"/>
<dbReference type="EMBL" id="BKCJ011334163">
    <property type="protein sequence ID" value="GFD22057.1"/>
    <property type="molecule type" value="Genomic_DNA"/>
</dbReference>
<name>A0A699UHS5_TANCI</name>
<accession>A0A699UHS5</accession>
<organism evidence="1">
    <name type="scientific">Tanacetum cinerariifolium</name>
    <name type="common">Dalmatian daisy</name>
    <name type="synonym">Chrysanthemum cinerariifolium</name>
    <dbReference type="NCBI Taxonomy" id="118510"/>
    <lineage>
        <taxon>Eukaryota</taxon>
        <taxon>Viridiplantae</taxon>
        <taxon>Streptophyta</taxon>
        <taxon>Embryophyta</taxon>
        <taxon>Tracheophyta</taxon>
        <taxon>Spermatophyta</taxon>
        <taxon>Magnoliopsida</taxon>
        <taxon>eudicotyledons</taxon>
        <taxon>Gunneridae</taxon>
        <taxon>Pentapetalae</taxon>
        <taxon>asterids</taxon>
        <taxon>campanulids</taxon>
        <taxon>Asterales</taxon>
        <taxon>Asteraceae</taxon>
        <taxon>Asteroideae</taxon>
        <taxon>Anthemideae</taxon>
        <taxon>Anthemidinae</taxon>
        <taxon>Tanacetum</taxon>
    </lineage>
</organism>
<feature type="non-terminal residue" evidence="1">
    <location>
        <position position="1"/>
    </location>
</feature>